<dbReference type="Gene3D" id="3.40.50.1700">
    <property type="entry name" value="Glycoside hydrolase family 3 C-terminal domain"/>
    <property type="match status" value="1"/>
</dbReference>
<evidence type="ECO:0000313" key="6">
    <source>
        <dbReference type="EMBL" id="WZP16376.1"/>
    </source>
</evidence>
<dbReference type="InterPro" id="IPR002772">
    <property type="entry name" value="Glyco_hydro_3_C"/>
</dbReference>
<dbReference type="InterPro" id="IPR017853">
    <property type="entry name" value="GH"/>
</dbReference>
<dbReference type="Proteomes" id="UP001448858">
    <property type="component" value="Chromosome"/>
</dbReference>
<protein>
    <submittedName>
        <fullName evidence="6">Glycoside hydrolase family 3 N-terminal domain-containing protein</fullName>
    </submittedName>
</protein>
<dbReference type="InterPro" id="IPR026891">
    <property type="entry name" value="Fn3-like"/>
</dbReference>
<dbReference type="InterPro" id="IPR013783">
    <property type="entry name" value="Ig-like_fold"/>
</dbReference>
<evidence type="ECO:0000256" key="2">
    <source>
        <dbReference type="ARBA" id="ARBA00022729"/>
    </source>
</evidence>
<evidence type="ECO:0000259" key="5">
    <source>
        <dbReference type="SMART" id="SM01217"/>
    </source>
</evidence>
<dbReference type="Pfam" id="PF14310">
    <property type="entry name" value="Fn3-like"/>
    <property type="match status" value="1"/>
</dbReference>
<dbReference type="InterPro" id="IPR019800">
    <property type="entry name" value="Glyco_hydro_3_AS"/>
</dbReference>
<keyword evidence="3 4" id="KW-0378">Hydrolase</keyword>
<keyword evidence="7" id="KW-1185">Reference proteome</keyword>
<organism evidence="6 7">
    <name type="scientific">Arthrobacter citreus</name>
    <dbReference type="NCBI Taxonomy" id="1670"/>
    <lineage>
        <taxon>Bacteria</taxon>
        <taxon>Bacillati</taxon>
        <taxon>Actinomycetota</taxon>
        <taxon>Actinomycetes</taxon>
        <taxon>Micrococcales</taxon>
        <taxon>Micrococcaceae</taxon>
        <taxon>Arthrobacter</taxon>
    </lineage>
</organism>
<keyword evidence="4" id="KW-0326">Glycosidase</keyword>
<dbReference type="RefSeq" id="WP_342023992.1">
    <property type="nucleotide sequence ID" value="NZ_CP151657.1"/>
</dbReference>
<dbReference type="PRINTS" id="PR00133">
    <property type="entry name" value="GLHYDRLASE3"/>
</dbReference>
<dbReference type="InterPro" id="IPR036962">
    <property type="entry name" value="Glyco_hydro_3_N_sf"/>
</dbReference>
<dbReference type="Gene3D" id="3.20.20.300">
    <property type="entry name" value="Glycoside hydrolase, family 3, N-terminal domain"/>
    <property type="match status" value="1"/>
</dbReference>
<gene>
    <name evidence="6" type="ORF">AAE021_01940</name>
</gene>
<dbReference type="InterPro" id="IPR001764">
    <property type="entry name" value="Glyco_hydro_3_N"/>
</dbReference>
<dbReference type="SUPFAM" id="SSF51445">
    <property type="entry name" value="(Trans)glycosidases"/>
    <property type="match status" value="1"/>
</dbReference>
<keyword evidence="2" id="KW-0732">Signal</keyword>
<comment type="similarity">
    <text evidence="1 4">Belongs to the glycosyl hydrolase 3 family.</text>
</comment>
<dbReference type="Pfam" id="PF01915">
    <property type="entry name" value="Glyco_hydro_3_C"/>
    <property type="match status" value="1"/>
</dbReference>
<evidence type="ECO:0000256" key="4">
    <source>
        <dbReference type="RuleBase" id="RU361161"/>
    </source>
</evidence>
<dbReference type="GO" id="GO:0016787">
    <property type="term" value="F:hydrolase activity"/>
    <property type="evidence" value="ECO:0007669"/>
    <property type="project" value="UniProtKB-KW"/>
</dbReference>
<dbReference type="SUPFAM" id="SSF52279">
    <property type="entry name" value="Beta-D-glucan exohydrolase, C-terminal domain"/>
    <property type="match status" value="1"/>
</dbReference>
<accession>A0ABZ2ZW33</accession>
<evidence type="ECO:0000313" key="7">
    <source>
        <dbReference type="Proteomes" id="UP001448858"/>
    </source>
</evidence>
<dbReference type="InterPro" id="IPR036881">
    <property type="entry name" value="Glyco_hydro_3_C_sf"/>
</dbReference>
<sequence>MSDSSAHTLTEAPEVDDLIAAMTLEEKVAQLVGLWIGVADGGEVAPAQAENTGQAKAWSETAAEGLGQITRLYGTRPVSAQYGLETLRRLQADLRSAAPHGIGAIVHEECLTGVAAWGATTFPSPPAYAATWDPELIERVGAAIGGSLRGLEVHQGLAPVLDVVRDARWGRVEETFGEDPYVVGTLGAAYIRGLESSDIIATPKHFAGYSASRAARNHGPVDAGPRELAEVFLYPFEIVIRDSSPRSIMPSYAAIDHVPSHGDKHLLTDVLRTDFGFNGTVVSDYFGVNFLETTQGVTRSRAESAVLALCAGVDVELPDAAAFPHLVAAVRAGILEESAIDIALRRVLVQKQHYGLLPASFKAAAGYAERAGAEAVAPDLNPVEHRDLAREVAEKATILLANDGTLPLAAAARIAVVGPNAHSRTALLGDYSFTNHVEPHYPDVAEGIHIPTILDAMRIEFDSIDYSRGCEVEGDDAGGIDAAVAQAAAADVVVAVMGDQAGLFGRGTVGEGNDVDSLELPGLQRRFLEALLATGTPVVLVLVTGRPYDISWATDRCAAIVQAWFPGQEGAAAVAGALSGRINPRGRTTLSFPHSAGRQPATYLRPALAGPSGVTSLGADFVYPFGHGLSYTTFAHSNLTLDADRIDSTGTVQVRVTVQNTGERDGTDVVQLYLRDVTAHVTRPVSTLIGYAAVDLEAGGSRDVTFTVSAERLSYVGQSGHWEVGPMEATLAVAHNAEDAGQSSRITVTGQRRMLGSDRVLVTPVSVTGGE</sequence>
<evidence type="ECO:0000256" key="3">
    <source>
        <dbReference type="ARBA" id="ARBA00022801"/>
    </source>
</evidence>
<dbReference type="EMBL" id="CP151657">
    <property type="protein sequence ID" value="WZP16376.1"/>
    <property type="molecule type" value="Genomic_DNA"/>
</dbReference>
<name>A0ABZ2ZW33_9MICC</name>
<dbReference type="SMART" id="SM01217">
    <property type="entry name" value="Fn3_like"/>
    <property type="match status" value="1"/>
</dbReference>
<proteinExistence type="inferred from homology"/>
<dbReference type="Gene3D" id="2.60.40.10">
    <property type="entry name" value="Immunoglobulins"/>
    <property type="match status" value="1"/>
</dbReference>
<dbReference type="InterPro" id="IPR044993">
    <property type="entry name" value="BXL"/>
</dbReference>
<evidence type="ECO:0000256" key="1">
    <source>
        <dbReference type="ARBA" id="ARBA00005336"/>
    </source>
</evidence>
<dbReference type="PANTHER" id="PTHR42721:SF3">
    <property type="entry name" value="BETA-D-XYLOSIDASE 5-RELATED"/>
    <property type="match status" value="1"/>
</dbReference>
<reference evidence="6 7" key="1">
    <citation type="submission" date="2024-04" db="EMBL/GenBank/DDBJ databases">
        <title>Arthrobacter sp. from Plains bison fecal sample.</title>
        <authorList>
            <person name="Ruzzini A."/>
        </authorList>
    </citation>
    <scope>NUCLEOTIDE SEQUENCE [LARGE SCALE GENOMIC DNA]</scope>
    <source>
        <strain evidence="6 7">EINP1</strain>
    </source>
</reference>
<dbReference type="PROSITE" id="PS00775">
    <property type="entry name" value="GLYCOSYL_HYDROL_F3"/>
    <property type="match status" value="1"/>
</dbReference>
<dbReference type="Pfam" id="PF00933">
    <property type="entry name" value="Glyco_hydro_3"/>
    <property type="match status" value="1"/>
</dbReference>
<dbReference type="PANTHER" id="PTHR42721">
    <property type="entry name" value="SUGAR HYDROLASE-RELATED"/>
    <property type="match status" value="1"/>
</dbReference>
<feature type="domain" description="Fibronectin type III-like" evidence="5">
    <location>
        <begin position="668"/>
        <end position="737"/>
    </location>
</feature>